<feature type="signal peptide" evidence="2">
    <location>
        <begin position="1"/>
        <end position="20"/>
    </location>
</feature>
<reference evidence="4" key="1">
    <citation type="submission" date="2021-01" db="EMBL/GenBank/DDBJ databases">
        <authorList>
            <person name="Corre E."/>
            <person name="Pelletier E."/>
            <person name="Niang G."/>
            <person name="Scheremetjew M."/>
            <person name="Finn R."/>
            <person name="Kale V."/>
            <person name="Holt S."/>
            <person name="Cochrane G."/>
            <person name="Meng A."/>
            <person name="Brown T."/>
            <person name="Cohen L."/>
        </authorList>
    </citation>
    <scope>NUCLEOTIDE SEQUENCE</scope>
    <source>
        <strain evidence="4">SoJaBio B1-5/56/2</strain>
    </source>
</reference>
<sequence length="135" mass="14808">MKFQLLLALFAAVLVSVAYANDDGPYCPCMGQQCDYEPPQLVQNITDQTEEFGCGKCLSSIVLGQDAVQKCHGPDPNYYCACRNLRFTCLTALADKPVAMAQCLVVVQNMPQEFIDLLKDPSTDPYVVCQALSLC</sequence>
<evidence type="ECO:0000259" key="3">
    <source>
        <dbReference type="PROSITE" id="PS50015"/>
    </source>
</evidence>
<evidence type="ECO:0000256" key="2">
    <source>
        <dbReference type="SAM" id="SignalP"/>
    </source>
</evidence>
<dbReference type="InterPro" id="IPR008139">
    <property type="entry name" value="SaposinB_dom"/>
</dbReference>
<dbReference type="EMBL" id="HBKR01036538">
    <property type="protein sequence ID" value="CAE2335242.1"/>
    <property type="molecule type" value="Transcribed_RNA"/>
</dbReference>
<feature type="chain" id="PRO_5031178648" description="Saposin B-type domain-containing protein" evidence="2">
    <location>
        <begin position="21"/>
        <end position="135"/>
    </location>
</feature>
<organism evidence="4">
    <name type="scientific">Paramoeba aestuarina</name>
    <dbReference type="NCBI Taxonomy" id="180227"/>
    <lineage>
        <taxon>Eukaryota</taxon>
        <taxon>Amoebozoa</taxon>
        <taxon>Discosea</taxon>
        <taxon>Flabellinia</taxon>
        <taxon>Dactylopodida</taxon>
        <taxon>Paramoebidae</taxon>
        <taxon>Paramoeba</taxon>
    </lineage>
</organism>
<keyword evidence="1" id="KW-1015">Disulfide bond</keyword>
<keyword evidence="2" id="KW-0732">Signal</keyword>
<evidence type="ECO:0000256" key="1">
    <source>
        <dbReference type="ARBA" id="ARBA00023157"/>
    </source>
</evidence>
<gene>
    <name evidence="4" type="ORF">NAES01612_LOCUS23883</name>
</gene>
<accession>A0A7S4UQ82</accession>
<name>A0A7S4UQ82_9EUKA</name>
<protein>
    <recommendedName>
        <fullName evidence="3">Saposin B-type domain-containing protein</fullName>
    </recommendedName>
</protein>
<dbReference type="PROSITE" id="PS50015">
    <property type="entry name" value="SAP_B"/>
    <property type="match status" value="1"/>
</dbReference>
<feature type="domain" description="Saposin B-type" evidence="3">
    <location>
        <begin position="50"/>
        <end position="135"/>
    </location>
</feature>
<dbReference type="AlphaFoldDB" id="A0A7S4UQ82"/>
<evidence type="ECO:0000313" key="4">
    <source>
        <dbReference type="EMBL" id="CAE2335242.1"/>
    </source>
</evidence>
<proteinExistence type="predicted"/>